<proteinExistence type="predicted"/>
<dbReference type="KEGG" id="add:HUW48_19635"/>
<dbReference type="RefSeq" id="WP_182412560.1">
    <property type="nucleotide sequence ID" value="NZ_CP055153.1"/>
</dbReference>
<gene>
    <name evidence="1" type="ORF">HUW48_19635</name>
</gene>
<dbReference type="Proteomes" id="UP000514509">
    <property type="component" value="Chromosome"/>
</dbReference>
<accession>A0A7L7LB98</accession>
<evidence type="ECO:0000313" key="2">
    <source>
        <dbReference type="Proteomes" id="UP000514509"/>
    </source>
</evidence>
<name>A0A7L7LB98_9BACT</name>
<organism evidence="1 2">
    <name type="scientific">Adhaeribacter radiodurans</name>
    <dbReference type="NCBI Taxonomy" id="2745197"/>
    <lineage>
        <taxon>Bacteria</taxon>
        <taxon>Pseudomonadati</taxon>
        <taxon>Bacteroidota</taxon>
        <taxon>Cytophagia</taxon>
        <taxon>Cytophagales</taxon>
        <taxon>Hymenobacteraceae</taxon>
        <taxon>Adhaeribacter</taxon>
    </lineage>
</organism>
<protein>
    <submittedName>
        <fullName evidence="1">Uncharacterized protein</fullName>
    </submittedName>
</protein>
<sequence length="98" mass="11171">MKDTTQLNLITTDSGELYVVDHLDQVALGILANDDATSNPAFIPTTYSVYRTVMENEYLLEITKYNSDEDTLNTTYKLIPEEEVTPYLDNGNHNVLFY</sequence>
<keyword evidence="2" id="KW-1185">Reference proteome</keyword>
<evidence type="ECO:0000313" key="1">
    <source>
        <dbReference type="EMBL" id="QMU30102.1"/>
    </source>
</evidence>
<dbReference type="AlphaFoldDB" id="A0A7L7LB98"/>
<reference evidence="1 2" key="2">
    <citation type="submission" date="2020-08" db="EMBL/GenBank/DDBJ databases">
        <title>Adhaeribacter dokdonensis sp. nov., isolated from the rhizosphere of Elymus tsukushiensis, a plant native to the Dokdo Islands, Republic of Korea.</title>
        <authorList>
            <person name="Ghim S.Y."/>
        </authorList>
    </citation>
    <scope>NUCLEOTIDE SEQUENCE [LARGE SCALE GENOMIC DNA]</scope>
    <source>
        <strain evidence="1 2">KUDC8001</strain>
    </source>
</reference>
<reference evidence="1 2" key="1">
    <citation type="submission" date="2020-06" db="EMBL/GenBank/DDBJ databases">
        <authorList>
            <person name="Hwang Y.J."/>
        </authorList>
    </citation>
    <scope>NUCLEOTIDE SEQUENCE [LARGE SCALE GENOMIC DNA]</scope>
    <source>
        <strain evidence="1 2">KUDC8001</strain>
    </source>
</reference>
<dbReference type="EMBL" id="CP055153">
    <property type="protein sequence ID" value="QMU30102.1"/>
    <property type="molecule type" value="Genomic_DNA"/>
</dbReference>